<dbReference type="Proteomes" id="UP001213623">
    <property type="component" value="Chromosome 2"/>
</dbReference>
<dbReference type="Pfam" id="PF09818">
    <property type="entry name" value="ABC_ATPase"/>
    <property type="match status" value="1"/>
</dbReference>
<feature type="domain" description="ATPase of the ABC class C-terminal" evidence="1">
    <location>
        <begin position="189"/>
        <end position="450"/>
    </location>
</feature>
<dbReference type="Pfam" id="PF21117">
    <property type="entry name" value="MRB1590_C"/>
    <property type="match status" value="1"/>
</dbReference>
<proteinExistence type="predicted"/>
<dbReference type="InterPro" id="IPR049069">
    <property type="entry name" value="MRB1590-like_C"/>
</dbReference>
<feature type="domain" description="MRB1590-like C-terminal" evidence="3">
    <location>
        <begin position="478"/>
        <end position="549"/>
    </location>
</feature>
<keyword evidence="5" id="KW-1185">Reference proteome</keyword>
<reference evidence="4" key="1">
    <citation type="submission" date="2023-03" db="EMBL/GenBank/DDBJ databases">
        <title>Mating type loci evolution in Malassezia.</title>
        <authorList>
            <person name="Coelho M.A."/>
        </authorList>
    </citation>
    <scope>NUCLEOTIDE SEQUENCE</scope>
    <source>
        <strain evidence="4">CBS 9557</strain>
    </source>
</reference>
<dbReference type="InterPro" id="IPR027417">
    <property type="entry name" value="P-loop_NTPase"/>
</dbReference>
<dbReference type="PANTHER" id="PTHR38149">
    <property type="entry name" value="ATPASE"/>
    <property type="match status" value="1"/>
</dbReference>
<dbReference type="EMBL" id="CP119893">
    <property type="protein sequence ID" value="WFD25867.1"/>
    <property type="molecule type" value="Genomic_DNA"/>
</dbReference>
<feature type="domain" description="ATPase of the ABC class N-terminal" evidence="2">
    <location>
        <begin position="17"/>
        <end position="183"/>
    </location>
</feature>
<name>A0AAF0J1F8_9BASI</name>
<organism evidence="4 5">
    <name type="scientific">Malassezia nana</name>
    <dbReference type="NCBI Taxonomy" id="180528"/>
    <lineage>
        <taxon>Eukaryota</taxon>
        <taxon>Fungi</taxon>
        <taxon>Dikarya</taxon>
        <taxon>Basidiomycota</taxon>
        <taxon>Ustilaginomycotina</taxon>
        <taxon>Malasseziomycetes</taxon>
        <taxon>Malasseziales</taxon>
        <taxon>Malasseziaceae</taxon>
        <taxon>Malassezia</taxon>
    </lineage>
</organism>
<protein>
    <submittedName>
        <fullName evidence="4">Uncharacterized protein</fullName>
    </submittedName>
</protein>
<dbReference type="AlphaFoldDB" id="A0AAF0J1F8"/>
<gene>
    <name evidence="4" type="ORF">MNAN1_000835</name>
</gene>
<dbReference type="InterPro" id="IPR046834">
    <property type="entry name" value="ABC_ATPase_C"/>
</dbReference>
<dbReference type="SUPFAM" id="SSF52540">
    <property type="entry name" value="P-loop containing nucleoside triphosphate hydrolases"/>
    <property type="match status" value="1"/>
</dbReference>
<dbReference type="InterPro" id="IPR046833">
    <property type="entry name" value="ABC_N"/>
</dbReference>
<evidence type="ECO:0000259" key="3">
    <source>
        <dbReference type="Pfam" id="PF21117"/>
    </source>
</evidence>
<dbReference type="InterPro" id="IPR019195">
    <property type="entry name" value="ABC_ATPase_put"/>
</dbReference>
<evidence type="ECO:0000313" key="4">
    <source>
        <dbReference type="EMBL" id="WFD25867.1"/>
    </source>
</evidence>
<evidence type="ECO:0000313" key="5">
    <source>
        <dbReference type="Proteomes" id="UP001213623"/>
    </source>
</evidence>
<dbReference type="PANTHER" id="PTHR38149:SF1">
    <property type="entry name" value="ATPASE"/>
    <property type="match status" value="1"/>
</dbReference>
<sequence>MAGRGQGRGAYYRQNREELVSWLHAHDHGAYPAYHDIQGTWNFCGFTLTLDHIQADPYAAPSKARVKVPHSHAQFPLDLRDTPIRRTALADYLLRSLYIMCTERSYGEKMQGGGWSGAKGGQIEVDEPGMQVLERTGVMIDEEGIEVRFAVGLPARGRSIMGHLAAIVLCDHIPQMVQQSLLYASHNDASLRHHVHEIEDQAALREELVHHGLVAFVRNGALLPRASGVEDQPLQDCVPFTSPRSLQVTMNVPHRGSITGMGLRRGQLCVCIGGGFHGKSTFLAALALGAYNHVPGDGREFVCTTEQVASIRSEEGRSIQHVDISPFITDLPHSCDTRSFCTSNASGSTSCAAALMESLEVGAELLLLDEDTVASNFLVRDRTMQALVPNEPITPLVARVRSLVDTTGVTLVLVCGSSSAFLPCADTVLQMDCYEMKDVTPQARQVCQSMSVEPWPALPCDWEAPSPRELQLPLPGGKTATRHKSVIHIGDGALDLHAVPQLVHASQTRAIETLLRRWAHAQVRHVGLWAFIDAVTSEWEEQGMHYLQDKHLDG</sequence>
<evidence type="ECO:0000259" key="2">
    <source>
        <dbReference type="Pfam" id="PF20446"/>
    </source>
</evidence>
<accession>A0AAF0J1F8</accession>
<evidence type="ECO:0000259" key="1">
    <source>
        <dbReference type="Pfam" id="PF09818"/>
    </source>
</evidence>
<dbReference type="Pfam" id="PF20446">
    <property type="entry name" value="ABC_N"/>
    <property type="match status" value="1"/>
</dbReference>